<dbReference type="EMBL" id="CAXDID020000017">
    <property type="protein sequence ID" value="CAL5984811.1"/>
    <property type="molecule type" value="Genomic_DNA"/>
</dbReference>
<accession>A0AA86RVW2</accession>
<protein>
    <submittedName>
        <fullName evidence="2">Spindle pole body component</fullName>
    </submittedName>
    <submittedName>
        <fullName evidence="3">Spindle_pole body component</fullName>
    </submittedName>
</protein>
<keyword evidence="1" id="KW-0812">Transmembrane</keyword>
<dbReference type="AlphaFoldDB" id="A0AA86RVW2"/>
<dbReference type="EMBL" id="CATOUU010001186">
    <property type="protein sequence ID" value="CAI9978874.1"/>
    <property type="molecule type" value="Genomic_DNA"/>
</dbReference>
<keyword evidence="1" id="KW-0472">Membrane</keyword>
<evidence type="ECO:0000256" key="1">
    <source>
        <dbReference type="SAM" id="Phobius"/>
    </source>
</evidence>
<gene>
    <name evidence="2" type="ORF">HINF_LOCUS66519</name>
    <name evidence="3" type="ORF">HINF_LOCUS8286</name>
</gene>
<comment type="caution">
    <text evidence="2">The sequence shown here is derived from an EMBL/GenBank/DDBJ whole genome shotgun (WGS) entry which is preliminary data.</text>
</comment>
<name>A0AA86RVW2_9EUKA</name>
<keyword evidence="4" id="KW-1185">Reference proteome</keyword>
<feature type="transmembrane region" description="Helical" evidence="1">
    <location>
        <begin position="186"/>
        <end position="211"/>
    </location>
</feature>
<evidence type="ECO:0000313" key="3">
    <source>
        <dbReference type="EMBL" id="CAL5984811.1"/>
    </source>
</evidence>
<evidence type="ECO:0000313" key="2">
    <source>
        <dbReference type="EMBL" id="CAI9978874.1"/>
    </source>
</evidence>
<evidence type="ECO:0000313" key="4">
    <source>
        <dbReference type="Proteomes" id="UP001642409"/>
    </source>
</evidence>
<reference evidence="3 4" key="2">
    <citation type="submission" date="2024-07" db="EMBL/GenBank/DDBJ databases">
        <authorList>
            <person name="Akdeniz Z."/>
        </authorList>
    </citation>
    <scope>NUCLEOTIDE SEQUENCE [LARGE SCALE GENOMIC DNA]</scope>
</reference>
<organism evidence="2">
    <name type="scientific">Hexamita inflata</name>
    <dbReference type="NCBI Taxonomy" id="28002"/>
    <lineage>
        <taxon>Eukaryota</taxon>
        <taxon>Metamonada</taxon>
        <taxon>Diplomonadida</taxon>
        <taxon>Hexamitidae</taxon>
        <taxon>Hexamitinae</taxon>
        <taxon>Hexamita</taxon>
    </lineage>
</organism>
<sequence length="286" mass="34052">MAKLQKYKNQNIQFYTQNYFKKFIDFGAYKGYQQLISEFENSEIMLEDMNLTGFHKFTNDFINQHLIKEFSLHQHLHMIKKLYFGFQSDFISQFSALNQGQTQISSKTQCENDLDYLLKQSCFNYDKNILNKIGVEVFKKEFLITFNPQELSCVISEETALNFQKVFKLIVNLRKLELHLLTEKKIYLLLFFHSLMFQVFNLYSTVILKYFNITFYNIQNDSLNCNLIISTKAQFNHSIFISQTKLSYTQRYHTNQSQHHTSSSRIVTLNSLLRQPKLVQHLNQHC</sequence>
<reference evidence="2" key="1">
    <citation type="submission" date="2023-06" db="EMBL/GenBank/DDBJ databases">
        <authorList>
            <person name="Kurt Z."/>
        </authorList>
    </citation>
    <scope>NUCLEOTIDE SEQUENCE</scope>
</reference>
<keyword evidence="1" id="KW-1133">Transmembrane helix</keyword>
<proteinExistence type="predicted"/>
<dbReference type="Proteomes" id="UP001642409">
    <property type="component" value="Unassembled WGS sequence"/>
</dbReference>